<evidence type="ECO:0000313" key="1">
    <source>
        <dbReference type="EnsemblPlants" id="EMT30669"/>
    </source>
</evidence>
<sequence>MGCSGQRTRLIICFVHGDVTEQKEEGRSRCQSGRRLSGWEMEAADLTQLLRPATLSSPAKQEEADAIKIMSKAMLIPVLSEMDLLDARFVALAPKLQALIEIRIEGLLK</sequence>
<protein>
    <submittedName>
        <fullName evidence="1">Uncharacterized protein</fullName>
    </submittedName>
</protein>
<accession>M8C8Q9</accession>
<dbReference type="AlphaFoldDB" id="M8C8Q9"/>
<reference evidence="1" key="1">
    <citation type="submission" date="2015-06" db="UniProtKB">
        <authorList>
            <consortium name="EnsemblPlants"/>
        </authorList>
    </citation>
    <scope>IDENTIFICATION</scope>
</reference>
<dbReference type="EnsemblPlants" id="EMT30669">
    <property type="protein sequence ID" value="EMT30669"/>
    <property type="gene ID" value="F775_09419"/>
</dbReference>
<name>M8C8Q9_AEGTA</name>
<organism evidence="1">
    <name type="scientific">Aegilops tauschii</name>
    <name type="common">Tausch's goatgrass</name>
    <name type="synonym">Aegilops squarrosa</name>
    <dbReference type="NCBI Taxonomy" id="37682"/>
    <lineage>
        <taxon>Eukaryota</taxon>
        <taxon>Viridiplantae</taxon>
        <taxon>Streptophyta</taxon>
        <taxon>Embryophyta</taxon>
        <taxon>Tracheophyta</taxon>
        <taxon>Spermatophyta</taxon>
        <taxon>Magnoliopsida</taxon>
        <taxon>Liliopsida</taxon>
        <taxon>Poales</taxon>
        <taxon>Poaceae</taxon>
        <taxon>BOP clade</taxon>
        <taxon>Pooideae</taxon>
        <taxon>Triticodae</taxon>
        <taxon>Triticeae</taxon>
        <taxon>Triticinae</taxon>
        <taxon>Aegilops</taxon>
    </lineage>
</organism>
<proteinExistence type="predicted"/>